<keyword evidence="1" id="KW-0472">Membrane</keyword>
<reference evidence="2" key="1">
    <citation type="submission" date="2018-06" db="EMBL/GenBank/DDBJ databases">
        <authorList>
            <person name="Zhirakovskaya E."/>
        </authorList>
    </citation>
    <scope>NUCLEOTIDE SEQUENCE</scope>
</reference>
<dbReference type="EMBL" id="UOGK01000199">
    <property type="protein sequence ID" value="VAX39134.1"/>
    <property type="molecule type" value="Genomic_DNA"/>
</dbReference>
<gene>
    <name evidence="2" type="ORF">MNBD_PLANCTO03-634</name>
</gene>
<name>A0A3B1DSJ6_9ZZZZ</name>
<dbReference type="AlphaFoldDB" id="A0A3B1DSJ6"/>
<keyword evidence="1" id="KW-0812">Transmembrane</keyword>
<protein>
    <recommendedName>
        <fullName evidence="3">Anti-sigma factor</fullName>
    </recommendedName>
</protein>
<dbReference type="InterPro" id="IPR041916">
    <property type="entry name" value="Anti_sigma_zinc_sf"/>
</dbReference>
<dbReference type="Gene3D" id="1.10.10.1320">
    <property type="entry name" value="Anti-sigma factor, zinc-finger domain"/>
    <property type="match status" value="1"/>
</dbReference>
<evidence type="ECO:0008006" key="3">
    <source>
        <dbReference type="Google" id="ProtNLM"/>
    </source>
</evidence>
<organism evidence="2">
    <name type="scientific">hydrothermal vent metagenome</name>
    <dbReference type="NCBI Taxonomy" id="652676"/>
    <lineage>
        <taxon>unclassified sequences</taxon>
        <taxon>metagenomes</taxon>
        <taxon>ecological metagenomes</taxon>
    </lineage>
</organism>
<evidence type="ECO:0000313" key="2">
    <source>
        <dbReference type="EMBL" id="VAX39134.1"/>
    </source>
</evidence>
<keyword evidence="1" id="KW-1133">Transmembrane helix</keyword>
<evidence type="ECO:0000256" key="1">
    <source>
        <dbReference type="SAM" id="Phobius"/>
    </source>
</evidence>
<proteinExistence type="predicted"/>
<accession>A0A3B1DSJ6</accession>
<feature type="transmembrane region" description="Helical" evidence="1">
    <location>
        <begin position="114"/>
        <end position="133"/>
    </location>
</feature>
<sequence>MTHRELLENALLDVLQMLDDDEQAAFNEAFEAAPPHLQAQVRREQTRFAKMESLLPDVSPPASLRARVVEAVRAAIAGRQIAEAESALQLHDPDAISRLPAMAHRRKVAAMWRAAAFGCAAAAIVLGITTVRLQGMLGDIRSQEDMLLSAMRDKFGPEYLADALVDESTQRITLTGTDAALQNDAKAAVWFNPGWQTAKLFGINLPATTGSKYKLVVVDENDEPVSVIAEFVFTGGLLSEEVPITVALDAERLAIVSGAESEADSVLLGVPEVLEH</sequence>